<evidence type="ECO:0000256" key="4">
    <source>
        <dbReference type="ARBA" id="ARBA00022692"/>
    </source>
</evidence>
<feature type="transmembrane region" description="Helical" evidence="7">
    <location>
        <begin position="150"/>
        <end position="167"/>
    </location>
</feature>
<dbReference type="InterPro" id="IPR035906">
    <property type="entry name" value="MetI-like_sf"/>
</dbReference>
<keyword evidence="5 7" id="KW-1133">Transmembrane helix</keyword>
<keyword evidence="6 7" id="KW-0472">Membrane</keyword>
<dbReference type="Gene3D" id="1.10.3720.10">
    <property type="entry name" value="MetI-like"/>
    <property type="match status" value="1"/>
</dbReference>
<dbReference type="SUPFAM" id="SSF161098">
    <property type="entry name" value="MetI-like"/>
    <property type="match status" value="1"/>
</dbReference>
<evidence type="ECO:0000256" key="8">
    <source>
        <dbReference type="SAM" id="MobiDB-lite"/>
    </source>
</evidence>
<dbReference type="PANTHER" id="PTHR43386:SF1">
    <property type="entry name" value="D,D-DIPEPTIDE TRANSPORT SYSTEM PERMEASE PROTEIN DDPC-RELATED"/>
    <property type="match status" value="1"/>
</dbReference>
<dbReference type="GO" id="GO:0005886">
    <property type="term" value="C:plasma membrane"/>
    <property type="evidence" value="ECO:0007669"/>
    <property type="project" value="UniProtKB-SubCell"/>
</dbReference>
<dbReference type="InterPro" id="IPR000515">
    <property type="entry name" value="MetI-like"/>
</dbReference>
<keyword evidence="3" id="KW-1003">Cell membrane</keyword>
<dbReference type="PROSITE" id="PS50928">
    <property type="entry name" value="ABC_TM1"/>
    <property type="match status" value="1"/>
</dbReference>
<evidence type="ECO:0000256" key="1">
    <source>
        <dbReference type="ARBA" id="ARBA00004651"/>
    </source>
</evidence>
<keyword evidence="2 7" id="KW-0813">Transport</keyword>
<evidence type="ECO:0000256" key="3">
    <source>
        <dbReference type="ARBA" id="ARBA00022475"/>
    </source>
</evidence>
<evidence type="ECO:0000313" key="10">
    <source>
        <dbReference type="EMBL" id="WTS11143.1"/>
    </source>
</evidence>
<keyword evidence="4 7" id="KW-0812">Transmembrane</keyword>
<evidence type="ECO:0000256" key="5">
    <source>
        <dbReference type="ARBA" id="ARBA00022989"/>
    </source>
</evidence>
<sequence length="330" mass="34476">MNASVRGKHSLRRLKLPPNPKVRVGIAIFVFFALLALLGPFVVQNVMGLSPSDVDTTQAMELPSAEHLLGTTATGEDVFAQLVVGSRISLLVGLVAGVITTTLSVLVGVAGGYLGGRADSFLTAATNVCLVIPGMPLLIIVASYVQGRGGWLTVALVIGLTAWPWGARQKRAQTLSLRHRDFVSAAEMTGESRWGVITRELIPSLAPIISVSFLGAVVGSMFADAGLSFMGLGNINITSWGSMLYWAQNGAALTRGAWWWFVPPGACIALIGVAAGLINFGIDEISNPRLRKPSKEVRARARAARLHAAAGGSAAKATAGKSAPVQEAAS</sequence>
<dbReference type="AlphaFoldDB" id="A0AAU1TZN5"/>
<feature type="transmembrane region" description="Helical" evidence="7">
    <location>
        <begin position="21"/>
        <end position="43"/>
    </location>
</feature>
<protein>
    <submittedName>
        <fullName evidence="10">ABC transporter permease</fullName>
    </submittedName>
</protein>
<feature type="transmembrane region" description="Helical" evidence="7">
    <location>
        <begin position="201"/>
        <end position="223"/>
    </location>
</feature>
<dbReference type="PANTHER" id="PTHR43386">
    <property type="entry name" value="OLIGOPEPTIDE TRANSPORT SYSTEM PERMEASE PROTEIN APPC"/>
    <property type="match status" value="1"/>
</dbReference>
<evidence type="ECO:0000256" key="2">
    <source>
        <dbReference type="ARBA" id="ARBA00022448"/>
    </source>
</evidence>
<name>A0AAU1TZN5_9ACTN</name>
<evidence type="ECO:0000259" key="9">
    <source>
        <dbReference type="PROSITE" id="PS50928"/>
    </source>
</evidence>
<dbReference type="GO" id="GO:0071916">
    <property type="term" value="F:dipeptide transmembrane transporter activity"/>
    <property type="evidence" value="ECO:0007669"/>
    <property type="project" value="TreeGrafter"/>
</dbReference>
<feature type="domain" description="ABC transmembrane type-1" evidence="9">
    <location>
        <begin position="90"/>
        <end position="279"/>
    </location>
</feature>
<evidence type="ECO:0000256" key="7">
    <source>
        <dbReference type="RuleBase" id="RU363032"/>
    </source>
</evidence>
<dbReference type="Pfam" id="PF00528">
    <property type="entry name" value="BPD_transp_1"/>
    <property type="match status" value="1"/>
</dbReference>
<gene>
    <name evidence="10" type="ORF">OHU69_08730</name>
</gene>
<feature type="compositionally biased region" description="Low complexity" evidence="8">
    <location>
        <begin position="309"/>
        <end position="323"/>
    </location>
</feature>
<organism evidence="10">
    <name type="scientific">Streptomyces sp. NBC_00119</name>
    <dbReference type="NCBI Taxonomy" id="2975659"/>
    <lineage>
        <taxon>Bacteria</taxon>
        <taxon>Bacillati</taxon>
        <taxon>Actinomycetota</taxon>
        <taxon>Actinomycetes</taxon>
        <taxon>Kitasatosporales</taxon>
        <taxon>Streptomycetaceae</taxon>
        <taxon>Streptomyces</taxon>
    </lineage>
</organism>
<feature type="transmembrane region" description="Helical" evidence="7">
    <location>
        <begin position="258"/>
        <end position="282"/>
    </location>
</feature>
<dbReference type="EMBL" id="CP108195">
    <property type="protein sequence ID" value="WTS11143.1"/>
    <property type="molecule type" value="Genomic_DNA"/>
</dbReference>
<feature type="transmembrane region" description="Helical" evidence="7">
    <location>
        <begin position="88"/>
        <end position="114"/>
    </location>
</feature>
<evidence type="ECO:0000256" key="6">
    <source>
        <dbReference type="ARBA" id="ARBA00023136"/>
    </source>
</evidence>
<comment type="subcellular location">
    <subcellularLocation>
        <location evidence="1 7">Cell membrane</location>
        <topology evidence="1 7">Multi-pass membrane protein</topology>
    </subcellularLocation>
</comment>
<accession>A0AAU1TZN5</accession>
<dbReference type="InterPro" id="IPR050366">
    <property type="entry name" value="BP-dependent_transpt_permease"/>
</dbReference>
<reference evidence="10" key="1">
    <citation type="submission" date="2022-10" db="EMBL/GenBank/DDBJ databases">
        <title>The complete genomes of actinobacterial strains from the NBC collection.</title>
        <authorList>
            <person name="Joergensen T.S."/>
            <person name="Alvarez Arevalo M."/>
            <person name="Sterndorff E.B."/>
            <person name="Faurdal D."/>
            <person name="Vuksanovic O."/>
            <person name="Mourched A.-S."/>
            <person name="Charusanti P."/>
            <person name="Shaw S."/>
            <person name="Blin K."/>
            <person name="Weber T."/>
        </authorList>
    </citation>
    <scope>NUCLEOTIDE SEQUENCE</scope>
    <source>
        <strain evidence="10">NBC_00119</strain>
    </source>
</reference>
<proteinExistence type="inferred from homology"/>
<comment type="similarity">
    <text evidence="7">Belongs to the binding-protein-dependent transport system permease family.</text>
</comment>
<feature type="transmembrane region" description="Helical" evidence="7">
    <location>
        <begin position="121"/>
        <end position="144"/>
    </location>
</feature>
<feature type="region of interest" description="Disordered" evidence="8">
    <location>
        <begin position="309"/>
        <end position="330"/>
    </location>
</feature>